<dbReference type="OrthoDB" id="5293665at2759"/>
<sequence length="144" mass="16607">MLQTYTEIPYKIYSMIEVELSAISQKSLSKSCNLDKQQIYFIENIICGTYIVLATEDKSLHKDKRLFDVNNYIDWDQYTSLYDSDFINTGTEGIPVNKVSTALGIPAKTLCVIEKQSKDYSYKSQENQQIDISFVKDAKQVRTF</sequence>
<reference evidence="2" key="2">
    <citation type="submission" date="2010-03" db="EMBL/GenBank/DDBJ databases">
        <title>The genome sequence of Coccidioides posadasii strain Silveira.</title>
        <authorList>
            <consortium name="The Broad Institute Genome Sequencing Center for Infectious Disease"/>
            <person name="Neafsey D."/>
            <person name="Orbach M."/>
            <person name="Henn M.R."/>
            <person name="Cole G.T."/>
            <person name="Galgiani J."/>
            <person name="Gardner M.J."/>
            <person name="Kirkland T.N."/>
            <person name="Taylor J.W."/>
            <person name="Young S.K."/>
            <person name="Zeng Q."/>
            <person name="Koehrsen M."/>
            <person name="Alvarado L."/>
            <person name="Berlin A."/>
            <person name="Borenstein D."/>
            <person name="Chapman S.B."/>
            <person name="Chen Z."/>
            <person name="Engels R."/>
            <person name="Freedman E."/>
            <person name="Gellesch M."/>
            <person name="Goldberg J."/>
            <person name="Griggs A."/>
            <person name="Gujja S."/>
            <person name="Heilman E."/>
            <person name="Heiman D."/>
            <person name="Howarth C."/>
            <person name="Jen D."/>
            <person name="Larson L."/>
            <person name="Mehta T."/>
            <person name="Neiman D."/>
            <person name="Park D."/>
            <person name="Pearson M."/>
            <person name="Richards J."/>
            <person name="Roberts A."/>
            <person name="Saif S."/>
            <person name="Shea T."/>
            <person name="Shenoy N."/>
            <person name="Sisk P."/>
            <person name="Stolte C."/>
            <person name="Sykes S."/>
            <person name="Walk T."/>
            <person name="White J."/>
            <person name="Yandava C."/>
            <person name="Haas B."/>
            <person name="Nusbaum C."/>
            <person name="Birren B."/>
        </authorList>
    </citation>
    <scope>NUCLEOTIDE SEQUENCE [LARGE SCALE GENOMIC DNA]</scope>
    <source>
        <strain evidence="2">RMSCC 757 / Silveira</strain>
    </source>
</reference>
<evidence type="ECO:0000313" key="1">
    <source>
        <dbReference type="EMBL" id="EFW21149.1"/>
    </source>
</evidence>
<dbReference type="Proteomes" id="UP000002497">
    <property type="component" value="Unassembled WGS sequence"/>
</dbReference>
<protein>
    <submittedName>
        <fullName evidence="1">Uncharacterized protein</fullName>
    </submittedName>
</protein>
<gene>
    <name evidence="1" type="ORF">CPSG_01306</name>
</gene>
<organism evidence="2">
    <name type="scientific">Coccidioides posadasii (strain RMSCC 757 / Silveira)</name>
    <name type="common">Valley fever fungus</name>
    <dbReference type="NCBI Taxonomy" id="443226"/>
    <lineage>
        <taxon>Eukaryota</taxon>
        <taxon>Fungi</taxon>
        <taxon>Dikarya</taxon>
        <taxon>Ascomycota</taxon>
        <taxon>Pezizomycotina</taxon>
        <taxon>Eurotiomycetes</taxon>
        <taxon>Eurotiomycetidae</taxon>
        <taxon>Onygenales</taxon>
        <taxon>Onygenaceae</taxon>
        <taxon>Coccidioides</taxon>
    </lineage>
</organism>
<name>E9CUQ4_COCPS</name>
<reference evidence="2" key="1">
    <citation type="journal article" date="2010" name="Genome Res.">
        <title>Population genomic sequencing of Coccidioides fungi reveals recent hybridization and transposon control.</title>
        <authorList>
            <person name="Neafsey D.E."/>
            <person name="Barker B.M."/>
            <person name="Sharpton T.J."/>
            <person name="Stajich J.E."/>
            <person name="Park D.J."/>
            <person name="Whiston E."/>
            <person name="Hung C.-Y."/>
            <person name="McMahan C."/>
            <person name="White J."/>
            <person name="Sykes S."/>
            <person name="Heiman D."/>
            <person name="Young S."/>
            <person name="Zeng Q."/>
            <person name="Abouelleil A."/>
            <person name="Aftuck L."/>
            <person name="Bessette D."/>
            <person name="Brown A."/>
            <person name="FitzGerald M."/>
            <person name="Lui A."/>
            <person name="Macdonald J.P."/>
            <person name="Priest M."/>
            <person name="Orbach M.J."/>
            <person name="Galgiani J.N."/>
            <person name="Kirkland T.N."/>
            <person name="Cole G.T."/>
            <person name="Birren B.W."/>
            <person name="Henn M.R."/>
            <person name="Taylor J.W."/>
            <person name="Rounsley S.D."/>
        </authorList>
    </citation>
    <scope>NUCLEOTIDE SEQUENCE [LARGE SCALE GENOMIC DNA]</scope>
    <source>
        <strain evidence="2">RMSCC 757 / Silveira</strain>
    </source>
</reference>
<dbReference type="AlphaFoldDB" id="E9CUQ4"/>
<keyword evidence="2" id="KW-1185">Reference proteome</keyword>
<dbReference type="VEuPathDB" id="FungiDB:CPSG_01306"/>
<dbReference type="HOGENOM" id="CLU_1796300_0_0_1"/>
<dbReference type="EMBL" id="GL636487">
    <property type="protein sequence ID" value="EFW21149.1"/>
    <property type="molecule type" value="Genomic_DNA"/>
</dbReference>
<evidence type="ECO:0000313" key="2">
    <source>
        <dbReference type="Proteomes" id="UP000002497"/>
    </source>
</evidence>
<proteinExistence type="predicted"/>
<accession>E9CUQ4</accession>